<evidence type="ECO:0000313" key="1">
    <source>
        <dbReference type="EMBL" id="KAI3715966.1"/>
    </source>
</evidence>
<keyword evidence="2" id="KW-1185">Reference proteome</keyword>
<proteinExistence type="predicted"/>
<comment type="caution">
    <text evidence="1">The sequence shown here is derived from an EMBL/GenBank/DDBJ whole genome shotgun (WGS) entry which is preliminary data.</text>
</comment>
<name>A0ACB9B1V5_ARCLA</name>
<sequence>MGQGYPPVAPPPQQGYPNQGYGYYPPQYYQYPQQGYPTQYTVQYVPPPQYKQSNGFMKGCLYCMSCASSVDEVVIVVQLCCPMLLLSLGCMLLSRQKDYQNFTRSHIKLVLQIVPLTHGPRPDDLLPSGFCPLHDMDSALLDLHALTHDPRRCLRVVENCKEKKIIITKHVEFPSKSSFQTLIFSHTKNPFYSRTEN</sequence>
<reference evidence="1 2" key="2">
    <citation type="journal article" date="2022" name="Mol. Ecol. Resour.">
        <title>The genomes of chicory, endive, great burdock and yacon provide insights into Asteraceae paleo-polyploidization history and plant inulin production.</title>
        <authorList>
            <person name="Fan W."/>
            <person name="Wang S."/>
            <person name="Wang H."/>
            <person name="Wang A."/>
            <person name="Jiang F."/>
            <person name="Liu H."/>
            <person name="Zhao H."/>
            <person name="Xu D."/>
            <person name="Zhang Y."/>
        </authorList>
    </citation>
    <scope>NUCLEOTIDE SEQUENCE [LARGE SCALE GENOMIC DNA]</scope>
    <source>
        <strain evidence="2">cv. Niubang</strain>
    </source>
</reference>
<accession>A0ACB9B1V5</accession>
<dbReference type="Proteomes" id="UP001055879">
    <property type="component" value="Linkage Group LG07"/>
</dbReference>
<organism evidence="1 2">
    <name type="scientific">Arctium lappa</name>
    <name type="common">Greater burdock</name>
    <name type="synonym">Lappa major</name>
    <dbReference type="NCBI Taxonomy" id="4217"/>
    <lineage>
        <taxon>Eukaryota</taxon>
        <taxon>Viridiplantae</taxon>
        <taxon>Streptophyta</taxon>
        <taxon>Embryophyta</taxon>
        <taxon>Tracheophyta</taxon>
        <taxon>Spermatophyta</taxon>
        <taxon>Magnoliopsida</taxon>
        <taxon>eudicotyledons</taxon>
        <taxon>Gunneridae</taxon>
        <taxon>Pentapetalae</taxon>
        <taxon>asterids</taxon>
        <taxon>campanulids</taxon>
        <taxon>Asterales</taxon>
        <taxon>Asteraceae</taxon>
        <taxon>Carduoideae</taxon>
        <taxon>Cardueae</taxon>
        <taxon>Arctiinae</taxon>
        <taxon>Arctium</taxon>
    </lineage>
</organism>
<gene>
    <name evidence="1" type="ORF">L6452_22965</name>
</gene>
<dbReference type="EMBL" id="CM042053">
    <property type="protein sequence ID" value="KAI3715966.1"/>
    <property type="molecule type" value="Genomic_DNA"/>
</dbReference>
<evidence type="ECO:0000313" key="2">
    <source>
        <dbReference type="Proteomes" id="UP001055879"/>
    </source>
</evidence>
<reference evidence="2" key="1">
    <citation type="journal article" date="2022" name="Mol. Ecol. Resour.">
        <title>The genomes of chicory, endive, great burdock and yacon provide insights into Asteraceae palaeo-polyploidization history and plant inulin production.</title>
        <authorList>
            <person name="Fan W."/>
            <person name="Wang S."/>
            <person name="Wang H."/>
            <person name="Wang A."/>
            <person name="Jiang F."/>
            <person name="Liu H."/>
            <person name="Zhao H."/>
            <person name="Xu D."/>
            <person name="Zhang Y."/>
        </authorList>
    </citation>
    <scope>NUCLEOTIDE SEQUENCE [LARGE SCALE GENOMIC DNA]</scope>
    <source>
        <strain evidence="2">cv. Niubang</strain>
    </source>
</reference>
<protein>
    <submittedName>
        <fullName evidence="1">Uncharacterized protein</fullName>
    </submittedName>
</protein>